<name>A0ABV9R533_9MICO</name>
<proteinExistence type="predicted"/>
<dbReference type="SUPFAM" id="SSF53187">
    <property type="entry name" value="Zn-dependent exopeptidases"/>
    <property type="match status" value="1"/>
</dbReference>
<evidence type="ECO:0000313" key="2">
    <source>
        <dbReference type="Proteomes" id="UP001595960"/>
    </source>
</evidence>
<dbReference type="RefSeq" id="WP_204391545.1">
    <property type="nucleotide sequence ID" value="NZ_JAFBBW010000001.1"/>
</dbReference>
<organism evidence="1 2">
    <name type="scientific">Agromyces aurantiacus</name>
    <dbReference type="NCBI Taxonomy" id="165814"/>
    <lineage>
        <taxon>Bacteria</taxon>
        <taxon>Bacillati</taxon>
        <taxon>Actinomycetota</taxon>
        <taxon>Actinomycetes</taxon>
        <taxon>Micrococcales</taxon>
        <taxon>Microbacteriaceae</taxon>
        <taxon>Agromyces</taxon>
    </lineage>
</organism>
<dbReference type="Pfam" id="PF05013">
    <property type="entry name" value="FGase"/>
    <property type="match status" value="1"/>
</dbReference>
<comment type="caution">
    <text evidence="1">The sequence shown here is derived from an EMBL/GenBank/DDBJ whole genome shotgun (WGS) entry which is preliminary data.</text>
</comment>
<reference evidence="2" key="1">
    <citation type="journal article" date="2019" name="Int. J. Syst. Evol. Microbiol.">
        <title>The Global Catalogue of Microorganisms (GCM) 10K type strain sequencing project: providing services to taxonomists for standard genome sequencing and annotation.</title>
        <authorList>
            <consortium name="The Broad Institute Genomics Platform"/>
            <consortium name="The Broad Institute Genome Sequencing Center for Infectious Disease"/>
            <person name="Wu L."/>
            <person name="Ma J."/>
        </authorList>
    </citation>
    <scope>NUCLEOTIDE SEQUENCE [LARGE SCALE GENOMIC DNA]</scope>
    <source>
        <strain evidence="2">CGMCC 1.12192</strain>
    </source>
</reference>
<gene>
    <name evidence="1" type="ORF">ACFPER_06585</name>
</gene>
<accession>A0ABV9R533</accession>
<dbReference type="EMBL" id="JBHSJC010000001">
    <property type="protein sequence ID" value="MFC4828448.1"/>
    <property type="molecule type" value="Genomic_DNA"/>
</dbReference>
<keyword evidence="2" id="KW-1185">Reference proteome</keyword>
<dbReference type="Proteomes" id="UP001595960">
    <property type="component" value="Unassembled WGS sequence"/>
</dbReference>
<evidence type="ECO:0000313" key="1">
    <source>
        <dbReference type="EMBL" id="MFC4828448.1"/>
    </source>
</evidence>
<sequence length="373" mass="41303">MDDSVPVLIPSGRVFTPDELIFYADRDGRTLDEAIADADLLVSCPHSGAAIPEELAAFLAPQFTHRLQYDFSDVSTSAIVRRWAELDPRVVYVENPHPRIVRDPNRARPDDLGAKLREAVARVRAAGPYQRVDLTGVDAIRPVTFSFFPLLVIPDEGEELDRMVAMFEEVAERGLGVYERTRDELRERFVAAKFAASRADGRPRRFTTLSFHDTMNHTTTRDGAVRVERDPKDRLPAIVALSNRGDHDGEPRDVDPPDPVTMRPDLVRELAAAHRLGFAAGSADDVQLNQPYLGSQEIIASGARFRELAGDADAAGVTLSAVQAEFLREFLLGERNAAVLARPGTGWVEPDPDHVDRIARACMASWDVFRESA</sequence>
<protein>
    <submittedName>
        <fullName evidence="1">N-formylglutamate amidohydrolase</fullName>
    </submittedName>
</protein>
<dbReference type="Gene3D" id="3.40.630.40">
    <property type="entry name" value="Zn-dependent exopeptidases"/>
    <property type="match status" value="1"/>
</dbReference>
<dbReference type="InterPro" id="IPR007709">
    <property type="entry name" value="N-FG_amidohydro"/>
</dbReference>